<name>A0A1T5INH5_9BACT</name>
<dbReference type="Gene3D" id="3.30.1330.40">
    <property type="entry name" value="RutC-like"/>
    <property type="match status" value="1"/>
</dbReference>
<dbReference type="CDD" id="cd00448">
    <property type="entry name" value="YjgF_YER057c_UK114_family"/>
    <property type="match status" value="1"/>
</dbReference>
<dbReference type="OrthoDB" id="9799840at2"/>
<organism evidence="1 2">
    <name type="scientific">Ohtaekwangia koreensis</name>
    <dbReference type="NCBI Taxonomy" id="688867"/>
    <lineage>
        <taxon>Bacteria</taxon>
        <taxon>Pseudomonadati</taxon>
        <taxon>Bacteroidota</taxon>
        <taxon>Cytophagia</taxon>
        <taxon>Cytophagales</taxon>
        <taxon>Fulvivirgaceae</taxon>
        <taxon>Ohtaekwangia</taxon>
    </lineage>
</organism>
<reference evidence="1 2" key="1">
    <citation type="submission" date="2017-02" db="EMBL/GenBank/DDBJ databases">
        <authorList>
            <person name="Peterson S.W."/>
        </authorList>
    </citation>
    <scope>NUCLEOTIDE SEQUENCE [LARGE SCALE GENOMIC DNA]</scope>
    <source>
        <strain evidence="1 2">DSM 25262</strain>
    </source>
</reference>
<dbReference type="PANTHER" id="PTHR11803">
    <property type="entry name" value="2-IMINOBUTANOATE/2-IMINOPROPANOATE DEAMINASE RIDA"/>
    <property type="match status" value="1"/>
</dbReference>
<dbReference type="InterPro" id="IPR035959">
    <property type="entry name" value="RutC-like_sf"/>
</dbReference>
<dbReference type="Proteomes" id="UP000190961">
    <property type="component" value="Unassembled WGS sequence"/>
</dbReference>
<dbReference type="RefSeq" id="WP_079684861.1">
    <property type="nucleotide sequence ID" value="NZ_FUZU01000001.1"/>
</dbReference>
<protein>
    <submittedName>
        <fullName evidence="1">Enamine deaminase RidA, house cleaning of reactive enamine intermediates, YjgF/YER057c/UK114 family</fullName>
    </submittedName>
</protein>
<dbReference type="PANTHER" id="PTHR11803:SF44">
    <property type="entry name" value="RUTC FAMILY PROTEIN YJGH"/>
    <property type="match status" value="1"/>
</dbReference>
<evidence type="ECO:0000313" key="2">
    <source>
        <dbReference type="Proteomes" id="UP000190961"/>
    </source>
</evidence>
<dbReference type="GO" id="GO:0019239">
    <property type="term" value="F:deaminase activity"/>
    <property type="evidence" value="ECO:0007669"/>
    <property type="project" value="TreeGrafter"/>
</dbReference>
<dbReference type="STRING" id="688867.SAMN05660236_0216"/>
<dbReference type="InterPro" id="IPR006175">
    <property type="entry name" value="YjgF/YER057c/UK114"/>
</dbReference>
<dbReference type="SUPFAM" id="SSF55298">
    <property type="entry name" value="YjgF-like"/>
    <property type="match status" value="1"/>
</dbReference>
<proteinExistence type="predicted"/>
<dbReference type="AlphaFoldDB" id="A0A1T5INH5"/>
<dbReference type="EMBL" id="FUZU01000001">
    <property type="protein sequence ID" value="SKC40716.1"/>
    <property type="molecule type" value="Genomic_DNA"/>
</dbReference>
<dbReference type="Pfam" id="PF01042">
    <property type="entry name" value="Ribonuc_L-PSP"/>
    <property type="match status" value="1"/>
</dbReference>
<dbReference type="GO" id="GO:0005829">
    <property type="term" value="C:cytosol"/>
    <property type="evidence" value="ECO:0007669"/>
    <property type="project" value="TreeGrafter"/>
</dbReference>
<gene>
    <name evidence="1" type="ORF">SAMN05660236_0216</name>
</gene>
<evidence type="ECO:0000313" key="1">
    <source>
        <dbReference type="EMBL" id="SKC40716.1"/>
    </source>
</evidence>
<sequence>MAILKHNPPSLFPQYKNYSHAIETSSGSRHLFISGLNGYEKDGQSMPESFTEQGELIWKYIGEILKSANMSYNNLISVRTYLSSPEYDAENMALRKKFLGDHEPTLTVICCQLLETKWKLEVEAIAAD</sequence>
<accession>A0A1T5INH5</accession>
<keyword evidence="2" id="KW-1185">Reference proteome</keyword>